<dbReference type="KEGG" id="tpla:ElP_18290"/>
<organism evidence="3 4">
    <name type="scientific">Tautonia plasticadhaerens</name>
    <dbReference type="NCBI Taxonomy" id="2527974"/>
    <lineage>
        <taxon>Bacteria</taxon>
        <taxon>Pseudomonadati</taxon>
        <taxon>Planctomycetota</taxon>
        <taxon>Planctomycetia</taxon>
        <taxon>Isosphaerales</taxon>
        <taxon>Isosphaeraceae</taxon>
        <taxon>Tautonia</taxon>
    </lineage>
</organism>
<reference evidence="3 4" key="1">
    <citation type="submission" date="2019-02" db="EMBL/GenBank/DDBJ databases">
        <title>Deep-cultivation of Planctomycetes and their phenomic and genomic characterization uncovers novel biology.</title>
        <authorList>
            <person name="Wiegand S."/>
            <person name="Jogler M."/>
            <person name="Boedeker C."/>
            <person name="Pinto D."/>
            <person name="Vollmers J."/>
            <person name="Rivas-Marin E."/>
            <person name="Kohn T."/>
            <person name="Peeters S.H."/>
            <person name="Heuer A."/>
            <person name="Rast P."/>
            <person name="Oberbeckmann S."/>
            <person name="Bunk B."/>
            <person name="Jeske O."/>
            <person name="Meyerdierks A."/>
            <person name="Storesund J.E."/>
            <person name="Kallscheuer N."/>
            <person name="Luecker S."/>
            <person name="Lage O.M."/>
            <person name="Pohl T."/>
            <person name="Merkel B.J."/>
            <person name="Hornburger P."/>
            <person name="Mueller R.-W."/>
            <person name="Bruemmer F."/>
            <person name="Labrenz M."/>
            <person name="Spormann A.M."/>
            <person name="Op den Camp H."/>
            <person name="Overmann J."/>
            <person name="Amann R."/>
            <person name="Jetten M.S.M."/>
            <person name="Mascher T."/>
            <person name="Medema M.H."/>
            <person name="Devos D.P."/>
            <person name="Kaster A.-K."/>
            <person name="Ovreas L."/>
            <person name="Rohde M."/>
            <person name="Galperin M.Y."/>
            <person name="Jogler C."/>
        </authorList>
    </citation>
    <scope>NUCLEOTIDE SEQUENCE [LARGE SCALE GENOMIC DNA]</scope>
    <source>
        <strain evidence="3 4">ElP</strain>
    </source>
</reference>
<dbReference type="Gene3D" id="3.90.550.10">
    <property type="entry name" value="Spore Coat Polysaccharide Biosynthesis Protein SpsA, Chain A"/>
    <property type="match status" value="1"/>
</dbReference>
<feature type="transmembrane region" description="Helical" evidence="1">
    <location>
        <begin position="12"/>
        <end position="32"/>
    </location>
</feature>
<keyword evidence="3" id="KW-0328">Glycosyltransferase</keyword>
<dbReference type="RefSeq" id="WP_145268464.1">
    <property type="nucleotide sequence ID" value="NZ_CP036426.1"/>
</dbReference>
<dbReference type="SUPFAM" id="SSF53448">
    <property type="entry name" value="Nucleotide-diphospho-sugar transferases"/>
    <property type="match status" value="1"/>
</dbReference>
<dbReference type="PANTHER" id="PTHR43646">
    <property type="entry name" value="GLYCOSYLTRANSFERASE"/>
    <property type="match status" value="1"/>
</dbReference>
<keyword evidence="1" id="KW-1133">Transmembrane helix</keyword>
<dbReference type="Proteomes" id="UP000317835">
    <property type="component" value="Chromosome"/>
</dbReference>
<name>A0A518GZB9_9BACT</name>
<feature type="transmembrane region" description="Helical" evidence="1">
    <location>
        <begin position="356"/>
        <end position="378"/>
    </location>
</feature>
<keyword evidence="1" id="KW-0472">Membrane</keyword>
<dbReference type="OrthoDB" id="9806525at2"/>
<keyword evidence="4" id="KW-1185">Reference proteome</keyword>
<feature type="transmembrane region" description="Helical" evidence="1">
    <location>
        <begin position="308"/>
        <end position="335"/>
    </location>
</feature>
<evidence type="ECO:0000313" key="4">
    <source>
        <dbReference type="Proteomes" id="UP000317835"/>
    </source>
</evidence>
<dbReference type="PANTHER" id="PTHR43646:SF3">
    <property type="entry name" value="SLR1566 PROTEIN"/>
    <property type="match status" value="1"/>
</dbReference>
<dbReference type="AlphaFoldDB" id="A0A518GZB9"/>
<evidence type="ECO:0000256" key="1">
    <source>
        <dbReference type="SAM" id="Phobius"/>
    </source>
</evidence>
<dbReference type="InterPro" id="IPR001173">
    <property type="entry name" value="Glyco_trans_2-like"/>
</dbReference>
<evidence type="ECO:0000259" key="2">
    <source>
        <dbReference type="Pfam" id="PF00535"/>
    </source>
</evidence>
<evidence type="ECO:0000313" key="3">
    <source>
        <dbReference type="EMBL" id="QDV33948.1"/>
    </source>
</evidence>
<dbReference type="EC" id="2.4.1.-" evidence="3"/>
<dbReference type="GO" id="GO:0016757">
    <property type="term" value="F:glycosyltransferase activity"/>
    <property type="evidence" value="ECO:0007669"/>
    <property type="project" value="UniProtKB-KW"/>
</dbReference>
<dbReference type="InterPro" id="IPR029044">
    <property type="entry name" value="Nucleotide-diphossugar_trans"/>
</dbReference>
<feature type="domain" description="Glycosyltransferase 2-like" evidence="2">
    <location>
        <begin position="55"/>
        <end position="224"/>
    </location>
</feature>
<protein>
    <submittedName>
        <fullName evidence="3">4,4'-diaponeurosporenoate glycosyltransferase</fullName>
        <ecNumber evidence="3">2.4.1.-</ecNumber>
    </submittedName>
</protein>
<dbReference type="CDD" id="cd00761">
    <property type="entry name" value="Glyco_tranf_GTA_type"/>
    <property type="match status" value="1"/>
</dbReference>
<sequence>MNLSPTERTILCIYAAIVAAWPIRHLVITAFFRRLDVLDLRSRRYSGVEPPPVTAVIPAKDEEGALPACLESVRAQTYPDLDILVVDDRSTDATPEIARRAAELDPRVRVLTLTELPPGWTGKTHALHVAAAEARGRWLWFLDADTRHQPDCLSIVMEYARANNASLASLLPEMRCESFWEKVVTPLAGIVLMRTYPTFIANDDRRPLAFANGQFLLIERPAYDAVGGHEAVRDRFVEDIGLARLVKATGRSVKTAIAPEISSTRMYTSLSGLVRGWSRILYDAHDRKALPLVGKIVEPLVFSQTGDAALVVSLAMLVLGYSGPFAWWLLGMSLVHQVLKQSVLYRMYRLSSPKTAWYAMYYSLAGIVSDVIIARSIWMCLTGRVTWRGTSYGGSATPPAEVVGRSESAS</sequence>
<proteinExistence type="predicted"/>
<gene>
    <name evidence="3" type="primary">crtQ_1</name>
    <name evidence="3" type="ORF">ElP_18290</name>
</gene>
<dbReference type="EMBL" id="CP036426">
    <property type="protein sequence ID" value="QDV33948.1"/>
    <property type="molecule type" value="Genomic_DNA"/>
</dbReference>
<keyword evidence="3" id="KW-0808">Transferase</keyword>
<accession>A0A518GZB9</accession>
<keyword evidence="1" id="KW-0812">Transmembrane</keyword>
<dbReference type="Pfam" id="PF00535">
    <property type="entry name" value="Glycos_transf_2"/>
    <property type="match status" value="1"/>
</dbReference>